<feature type="domain" description="Fido" evidence="3">
    <location>
        <begin position="180"/>
        <end position="333"/>
    </location>
</feature>
<protein>
    <submittedName>
        <fullName evidence="4">Fic family protein</fullName>
    </submittedName>
</protein>
<organism evidence="4 5">
    <name type="scientific">Winogradskyella pulchriflava</name>
    <dbReference type="NCBI Taxonomy" id="1110688"/>
    <lineage>
        <taxon>Bacteria</taxon>
        <taxon>Pseudomonadati</taxon>
        <taxon>Bacteroidota</taxon>
        <taxon>Flavobacteriia</taxon>
        <taxon>Flavobacteriales</taxon>
        <taxon>Flavobacteriaceae</taxon>
        <taxon>Winogradskyella</taxon>
    </lineage>
</organism>
<keyword evidence="5" id="KW-1185">Reference proteome</keyword>
<dbReference type="Gene3D" id="1.10.3290.10">
    <property type="entry name" value="Fido-like domain"/>
    <property type="match status" value="1"/>
</dbReference>
<reference evidence="4 5" key="1">
    <citation type="submission" date="2024-09" db="EMBL/GenBank/DDBJ databases">
        <authorList>
            <person name="Sun Q."/>
            <person name="Mori K."/>
        </authorList>
    </citation>
    <scope>NUCLEOTIDE SEQUENCE [LARGE SCALE GENOMIC DNA]</scope>
    <source>
        <strain evidence="4 5">NCAIM B.02481</strain>
    </source>
</reference>
<evidence type="ECO:0000313" key="4">
    <source>
        <dbReference type="EMBL" id="MFC0603142.1"/>
    </source>
</evidence>
<dbReference type="InterPro" id="IPR001034">
    <property type="entry name" value="DeoR_HTH"/>
</dbReference>
<evidence type="ECO:0000259" key="3">
    <source>
        <dbReference type="PROSITE" id="PS51459"/>
    </source>
</evidence>
<comment type="caution">
    <text evidence="4">The sequence shown here is derived from an EMBL/GenBank/DDBJ whole genome shotgun (WGS) entry which is preliminary data.</text>
</comment>
<dbReference type="InterPro" id="IPR003812">
    <property type="entry name" value="Fido"/>
</dbReference>
<name>A0ABV6Q4E7_9FLAO</name>
<keyword evidence="2" id="KW-0804">Transcription</keyword>
<evidence type="ECO:0000313" key="5">
    <source>
        <dbReference type="Proteomes" id="UP001589832"/>
    </source>
</evidence>
<dbReference type="PANTHER" id="PTHR13504:SF38">
    <property type="entry name" value="FIDO DOMAIN-CONTAINING PROTEIN"/>
    <property type="match status" value="1"/>
</dbReference>
<dbReference type="SUPFAM" id="SSF140931">
    <property type="entry name" value="Fic-like"/>
    <property type="match status" value="1"/>
</dbReference>
<dbReference type="PROSITE" id="PS51459">
    <property type="entry name" value="FIDO"/>
    <property type="match status" value="1"/>
</dbReference>
<dbReference type="Proteomes" id="UP001589832">
    <property type="component" value="Unassembled WGS sequence"/>
</dbReference>
<gene>
    <name evidence="4" type="ORF">ACFFGA_01135</name>
</gene>
<dbReference type="Pfam" id="PF08220">
    <property type="entry name" value="HTH_DeoR"/>
    <property type="match status" value="1"/>
</dbReference>
<evidence type="ECO:0000256" key="1">
    <source>
        <dbReference type="ARBA" id="ARBA00023015"/>
    </source>
</evidence>
<accession>A0ABV6Q4E7</accession>
<dbReference type="InterPro" id="IPR040198">
    <property type="entry name" value="Fido_containing"/>
</dbReference>
<dbReference type="EMBL" id="JBHLTQ010000001">
    <property type="protein sequence ID" value="MFC0603142.1"/>
    <property type="molecule type" value="Genomic_DNA"/>
</dbReference>
<keyword evidence="1" id="KW-0805">Transcription regulation</keyword>
<dbReference type="PANTHER" id="PTHR13504">
    <property type="entry name" value="FIDO DOMAIN-CONTAINING PROTEIN DDB_G0283145"/>
    <property type="match status" value="1"/>
</dbReference>
<dbReference type="InterPro" id="IPR036597">
    <property type="entry name" value="Fido-like_dom_sf"/>
</dbReference>
<dbReference type="RefSeq" id="WP_386058429.1">
    <property type="nucleotide sequence ID" value="NZ_JBHLTQ010000001.1"/>
</dbReference>
<sequence length="436" mass="51765">MIEKAPKITINDDIKETLIKLSFQSNLASIIKSQKEYYYWDKVKYLKEGFMKPERLWSILKYSRKLIEKRLCIYSKNQYIDFNHNINKHLQQKLHYLDFNFGAGLQKEQLLTDLDRQDYLNNALMEESIFSSMIEGATTTRVKAKDMLRKNKKPKNKSEQMILNNYKTIQYISEHQSEDISIEKLFDIHRLVTENTLDTEDIGVFRTNNEINVVNELTGEIVHTPPNFEELNALMKSFCEFFNNNPKEDFIHPIVKGSILHFLIGYIHPFVDGNGRTARAIFYWYLLKNGYWLTEYLSISRVIMKTKVQYEKAYLYTEIDDMDVTYFIHYQVKVLLKAFEDLKVYVAKKKKEQSKLSKYLKHDGINERQAIILQKIEDDANRFFTVKEVENTFNITNQTARTDIEELVELKFLKKIAVNKKTYNYWKGDAFDTTFN</sequence>
<proteinExistence type="predicted"/>
<dbReference type="Pfam" id="PF02661">
    <property type="entry name" value="Fic"/>
    <property type="match status" value="1"/>
</dbReference>
<evidence type="ECO:0000256" key="2">
    <source>
        <dbReference type="ARBA" id="ARBA00023163"/>
    </source>
</evidence>